<dbReference type="AlphaFoldDB" id="A0AAW9QUT8"/>
<proteinExistence type="predicted"/>
<protein>
    <submittedName>
        <fullName evidence="1">Uncharacterized protein</fullName>
    </submittedName>
</protein>
<keyword evidence="2" id="KW-1185">Reference proteome</keyword>
<dbReference type="EMBL" id="JBAFSM010000040">
    <property type="protein sequence ID" value="MEG3439075.1"/>
    <property type="molecule type" value="Genomic_DNA"/>
</dbReference>
<gene>
    <name evidence="1" type="ORF">V0288_18260</name>
</gene>
<reference evidence="1 2" key="1">
    <citation type="submission" date="2024-01" db="EMBL/GenBank/DDBJ databases">
        <title>Genomic insights into the taxonomy and metabolism of the cyanobacterium Pannus brasiliensis CCIBt3594.</title>
        <authorList>
            <person name="Machado M."/>
            <person name="Botero N.B."/>
            <person name="Andreote A.P.D."/>
            <person name="Feitosa A.M.T."/>
            <person name="Popin R."/>
            <person name="Sivonen K."/>
            <person name="Fiore M.F."/>
        </authorList>
    </citation>
    <scope>NUCLEOTIDE SEQUENCE [LARGE SCALE GENOMIC DNA]</scope>
    <source>
        <strain evidence="1 2">CCIBt3594</strain>
    </source>
</reference>
<evidence type="ECO:0000313" key="1">
    <source>
        <dbReference type="EMBL" id="MEG3439075.1"/>
    </source>
</evidence>
<dbReference type="Proteomes" id="UP001328733">
    <property type="component" value="Unassembled WGS sequence"/>
</dbReference>
<evidence type="ECO:0000313" key="2">
    <source>
        <dbReference type="Proteomes" id="UP001328733"/>
    </source>
</evidence>
<comment type="caution">
    <text evidence="1">The sequence shown here is derived from an EMBL/GenBank/DDBJ whole genome shotgun (WGS) entry which is preliminary data.</text>
</comment>
<dbReference type="RefSeq" id="WP_332866558.1">
    <property type="nucleotide sequence ID" value="NZ_JBAFSM010000040.1"/>
</dbReference>
<sequence>MNHGERNYLVLDKLPKGQDFFKICQDFLSSLSNNGYLDEERQSSMQVTQLQVDEKNRRIYGLVQSGSYGTTSEMIDITTQRSVYRRRPEDAEIMPFFFMLSFRKGANEVIFLIEKVGNYGVKDNLIGFFKKYVAEQKLTLHCKQFIMRNVIEQIFERGIVKTMRFIRYNVSTDIFDNTLDNGHQEIYLEKEIILKGKNLPISEKLRCLIHEIPYMGRPPEVRELFALEEEEYDDLKIEVEIGGRQKTIDLNNLFRINSSIDITDEVIIEQGGHPSFESLYNVFIRYEARILELIYQSI</sequence>
<name>A0AAW9QUT8_9CHRO</name>
<organism evidence="1 2">
    <name type="scientific">Pannus brasiliensis CCIBt3594</name>
    <dbReference type="NCBI Taxonomy" id="1427578"/>
    <lineage>
        <taxon>Bacteria</taxon>
        <taxon>Bacillati</taxon>
        <taxon>Cyanobacteriota</taxon>
        <taxon>Cyanophyceae</taxon>
        <taxon>Oscillatoriophycideae</taxon>
        <taxon>Chroococcales</taxon>
        <taxon>Microcystaceae</taxon>
        <taxon>Pannus</taxon>
    </lineage>
</organism>
<accession>A0AAW9QUT8</accession>